<keyword evidence="6 12" id="KW-0812">Transmembrane</keyword>
<dbReference type="Pfam" id="PF00512">
    <property type="entry name" value="HisKA"/>
    <property type="match status" value="1"/>
</dbReference>
<gene>
    <name evidence="15" type="ORF">AB0C36_14265</name>
</gene>
<dbReference type="Pfam" id="PF02518">
    <property type="entry name" value="HATPase_c"/>
    <property type="match status" value="1"/>
</dbReference>
<dbReference type="CDD" id="cd00082">
    <property type="entry name" value="HisKA"/>
    <property type="match status" value="1"/>
</dbReference>
<organism evidence="15 16">
    <name type="scientific">Streptodolium elevatio</name>
    <dbReference type="NCBI Taxonomy" id="3157996"/>
    <lineage>
        <taxon>Bacteria</taxon>
        <taxon>Bacillati</taxon>
        <taxon>Actinomycetota</taxon>
        <taxon>Actinomycetes</taxon>
        <taxon>Kitasatosporales</taxon>
        <taxon>Streptomycetaceae</taxon>
        <taxon>Streptodolium</taxon>
    </lineage>
</organism>
<feature type="transmembrane region" description="Helical" evidence="12">
    <location>
        <begin position="170"/>
        <end position="188"/>
    </location>
</feature>
<dbReference type="PANTHER" id="PTHR45436">
    <property type="entry name" value="SENSOR HISTIDINE KINASE YKOH"/>
    <property type="match status" value="1"/>
</dbReference>
<evidence type="ECO:0000256" key="10">
    <source>
        <dbReference type="ARBA" id="ARBA00023136"/>
    </source>
</evidence>
<dbReference type="Gene3D" id="6.10.340.10">
    <property type="match status" value="1"/>
</dbReference>
<evidence type="ECO:0000256" key="12">
    <source>
        <dbReference type="SAM" id="Phobius"/>
    </source>
</evidence>
<dbReference type="RefSeq" id="WP_358353522.1">
    <property type="nucleotide sequence ID" value="NZ_JBEZFP010000030.1"/>
</dbReference>
<evidence type="ECO:0000256" key="7">
    <source>
        <dbReference type="ARBA" id="ARBA00022777"/>
    </source>
</evidence>
<evidence type="ECO:0000313" key="16">
    <source>
        <dbReference type="Proteomes" id="UP001551482"/>
    </source>
</evidence>
<feature type="domain" description="Histidine kinase" evidence="13">
    <location>
        <begin position="257"/>
        <end position="476"/>
    </location>
</feature>
<dbReference type="InterPro" id="IPR036097">
    <property type="entry name" value="HisK_dim/P_sf"/>
</dbReference>
<comment type="caution">
    <text evidence="15">The sequence shown here is derived from an EMBL/GenBank/DDBJ whole genome shotgun (WGS) entry which is preliminary data.</text>
</comment>
<feature type="compositionally biased region" description="Low complexity" evidence="11">
    <location>
        <begin position="45"/>
        <end position="62"/>
    </location>
</feature>
<keyword evidence="10 12" id="KW-0472">Membrane</keyword>
<feature type="region of interest" description="Disordered" evidence="11">
    <location>
        <begin position="343"/>
        <end position="362"/>
    </location>
</feature>
<dbReference type="InterPro" id="IPR003660">
    <property type="entry name" value="HAMP_dom"/>
</dbReference>
<dbReference type="PANTHER" id="PTHR45436:SF5">
    <property type="entry name" value="SENSOR HISTIDINE KINASE TRCS"/>
    <property type="match status" value="1"/>
</dbReference>
<dbReference type="Pfam" id="PF00672">
    <property type="entry name" value="HAMP"/>
    <property type="match status" value="1"/>
</dbReference>
<dbReference type="EC" id="2.7.13.3" evidence="3"/>
<evidence type="ECO:0000256" key="3">
    <source>
        <dbReference type="ARBA" id="ARBA00012438"/>
    </source>
</evidence>
<proteinExistence type="predicted"/>
<keyword evidence="7 15" id="KW-0418">Kinase</keyword>
<dbReference type="SUPFAM" id="SSF158472">
    <property type="entry name" value="HAMP domain-like"/>
    <property type="match status" value="1"/>
</dbReference>
<sequence length="488" mass="51508">MTLVTVALVVTQTVLLGVLDRCLTDQVDRQLRQAAHVLALRPMEPGAAAPSLSPSASPSEIPEIPERRLRTPNGLPSRIVATYLTLDGAVVRHVRAPGAEDEAGPRLPVLGRSEVAGRDRKAFTTGAAPGGDGRYRVVAVPLDDGTGTVVAAQTLRDVDAAVRRMRNVCLGLGAGCLVVLASAGWFAVRAGLRPLRRIELTAAAIAAGDLSHRVPAAAPGTEIGRLSAALNGMLAQIETAFEARARSEARMLRFVADAGHELRTPLSSVRGFAELHRLGGLREPHEVARMMRRIEDEAARMGGLVEDLLQLARLDEQRPLRRDPVDLRMLAADALDDIRSLAPDRPVSLTGPDGRPARPTEVLGDEPRLRQVVANLVANALRHTPDGTAVDLTVGLLPDGTALFEVRDHGDGLSETDAKRVFERFYRVDSSRSRGNGGGSGLGLAIVAALVQAHDGTVTADSGPGAAFRVLLPAPASDPAASPTRTPG</sequence>
<dbReference type="InterPro" id="IPR050428">
    <property type="entry name" value="TCS_sensor_his_kinase"/>
</dbReference>
<keyword evidence="8 12" id="KW-1133">Transmembrane helix</keyword>
<reference evidence="15 16" key="1">
    <citation type="submission" date="2024-06" db="EMBL/GenBank/DDBJ databases">
        <title>The Natural Products Discovery Center: Release of the First 8490 Sequenced Strains for Exploring Actinobacteria Biosynthetic Diversity.</title>
        <authorList>
            <person name="Kalkreuter E."/>
            <person name="Kautsar S.A."/>
            <person name="Yang D."/>
            <person name="Bader C.D."/>
            <person name="Teijaro C.N."/>
            <person name="Fluegel L."/>
            <person name="Davis C.M."/>
            <person name="Simpson J.R."/>
            <person name="Lauterbach L."/>
            <person name="Steele A.D."/>
            <person name="Gui C."/>
            <person name="Meng S."/>
            <person name="Li G."/>
            <person name="Viehrig K."/>
            <person name="Ye F."/>
            <person name="Su P."/>
            <person name="Kiefer A.F."/>
            <person name="Nichols A."/>
            <person name="Cepeda A.J."/>
            <person name="Yan W."/>
            <person name="Fan B."/>
            <person name="Jiang Y."/>
            <person name="Adhikari A."/>
            <person name="Zheng C.-J."/>
            <person name="Schuster L."/>
            <person name="Cowan T.M."/>
            <person name="Smanski M.J."/>
            <person name="Chevrette M.G."/>
            <person name="De Carvalho L.P.S."/>
            <person name="Shen B."/>
        </authorList>
    </citation>
    <scope>NUCLEOTIDE SEQUENCE [LARGE SCALE GENOMIC DNA]</scope>
    <source>
        <strain evidence="15 16">NPDC048946</strain>
    </source>
</reference>
<protein>
    <recommendedName>
        <fullName evidence="3">histidine kinase</fullName>
        <ecNumber evidence="3">2.7.13.3</ecNumber>
    </recommendedName>
</protein>
<comment type="catalytic activity">
    <reaction evidence="1">
        <text>ATP + protein L-histidine = ADP + protein N-phospho-L-histidine.</text>
        <dbReference type="EC" id="2.7.13.3"/>
    </reaction>
</comment>
<feature type="domain" description="HAMP" evidence="14">
    <location>
        <begin position="189"/>
        <end position="242"/>
    </location>
</feature>
<dbReference type="InterPro" id="IPR003594">
    <property type="entry name" value="HATPase_dom"/>
</dbReference>
<dbReference type="PROSITE" id="PS50885">
    <property type="entry name" value="HAMP"/>
    <property type="match status" value="1"/>
</dbReference>
<accession>A0ABV3DFY8</accession>
<dbReference type="InterPro" id="IPR003661">
    <property type="entry name" value="HisK_dim/P_dom"/>
</dbReference>
<keyword evidence="5" id="KW-0808">Transferase</keyword>
<evidence type="ECO:0000259" key="14">
    <source>
        <dbReference type="PROSITE" id="PS50885"/>
    </source>
</evidence>
<comment type="subcellular location">
    <subcellularLocation>
        <location evidence="2">Cell membrane</location>
    </subcellularLocation>
</comment>
<evidence type="ECO:0000256" key="5">
    <source>
        <dbReference type="ARBA" id="ARBA00022679"/>
    </source>
</evidence>
<dbReference type="SMART" id="SM00388">
    <property type="entry name" value="HisKA"/>
    <property type="match status" value="1"/>
</dbReference>
<feature type="region of interest" description="Disordered" evidence="11">
    <location>
        <begin position="45"/>
        <end position="73"/>
    </location>
</feature>
<evidence type="ECO:0000256" key="8">
    <source>
        <dbReference type="ARBA" id="ARBA00022989"/>
    </source>
</evidence>
<evidence type="ECO:0000256" key="11">
    <source>
        <dbReference type="SAM" id="MobiDB-lite"/>
    </source>
</evidence>
<keyword evidence="16" id="KW-1185">Reference proteome</keyword>
<dbReference type="SMART" id="SM00304">
    <property type="entry name" value="HAMP"/>
    <property type="match status" value="1"/>
</dbReference>
<dbReference type="SUPFAM" id="SSF47384">
    <property type="entry name" value="Homodimeric domain of signal transducing histidine kinase"/>
    <property type="match status" value="1"/>
</dbReference>
<dbReference type="Gene3D" id="1.10.287.130">
    <property type="match status" value="1"/>
</dbReference>
<dbReference type="EMBL" id="JBEZFP010000030">
    <property type="protein sequence ID" value="MEU8134666.1"/>
    <property type="molecule type" value="Genomic_DNA"/>
</dbReference>
<evidence type="ECO:0000256" key="9">
    <source>
        <dbReference type="ARBA" id="ARBA00023012"/>
    </source>
</evidence>
<name>A0ABV3DFY8_9ACTN</name>
<dbReference type="Proteomes" id="UP001551482">
    <property type="component" value="Unassembled WGS sequence"/>
</dbReference>
<dbReference type="GO" id="GO:0016301">
    <property type="term" value="F:kinase activity"/>
    <property type="evidence" value="ECO:0007669"/>
    <property type="project" value="UniProtKB-KW"/>
</dbReference>
<dbReference type="PRINTS" id="PR00344">
    <property type="entry name" value="BCTRLSENSOR"/>
</dbReference>
<dbReference type="CDD" id="cd06225">
    <property type="entry name" value="HAMP"/>
    <property type="match status" value="1"/>
</dbReference>
<evidence type="ECO:0000259" key="13">
    <source>
        <dbReference type="PROSITE" id="PS50109"/>
    </source>
</evidence>
<dbReference type="InterPro" id="IPR036890">
    <property type="entry name" value="HATPase_C_sf"/>
</dbReference>
<dbReference type="InterPro" id="IPR004358">
    <property type="entry name" value="Sig_transdc_His_kin-like_C"/>
</dbReference>
<evidence type="ECO:0000313" key="15">
    <source>
        <dbReference type="EMBL" id="MEU8134666.1"/>
    </source>
</evidence>
<dbReference type="PROSITE" id="PS50109">
    <property type="entry name" value="HIS_KIN"/>
    <property type="match status" value="1"/>
</dbReference>
<dbReference type="Gene3D" id="3.30.565.10">
    <property type="entry name" value="Histidine kinase-like ATPase, C-terminal domain"/>
    <property type="match status" value="1"/>
</dbReference>
<dbReference type="SUPFAM" id="SSF55874">
    <property type="entry name" value="ATPase domain of HSP90 chaperone/DNA topoisomerase II/histidine kinase"/>
    <property type="match status" value="1"/>
</dbReference>
<dbReference type="SMART" id="SM00387">
    <property type="entry name" value="HATPase_c"/>
    <property type="match status" value="1"/>
</dbReference>
<dbReference type="CDD" id="cd00075">
    <property type="entry name" value="HATPase"/>
    <property type="match status" value="1"/>
</dbReference>
<evidence type="ECO:0000256" key="1">
    <source>
        <dbReference type="ARBA" id="ARBA00000085"/>
    </source>
</evidence>
<keyword evidence="9" id="KW-0902">Two-component regulatory system</keyword>
<evidence type="ECO:0000256" key="2">
    <source>
        <dbReference type="ARBA" id="ARBA00004236"/>
    </source>
</evidence>
<keyword evidence="4" id="KW-0597">Phosphoprotein</keyword>
<evidence type="ECO:0000256" key="4">
    <source>
        <dbReference type="ARBA" id="ARBA00022553"/>
    </source>
</evidence>
<dbReference type="InterPro" id="IPR005467">
    <property type="entry name" value="His_kinase_dom"/>
</dbReference>
<evidence type="ECO:0000256" key="6">
    <source>
        <dbReference type="ARBA" id="ARBA00022692"/>
    </source>
</evidence>